<dbReference type="SUPFAM" id="SSF56954">
    <property type="entry name" value="Outer membrane efflux proteins (OEP)"/>
    <property type="match status" value="1"/>
</dbReference>
<comment type="subcellular location">
    <subcellularLocation>
        <location evidence="2">Cell outer membrane</location>
        <topology evidence="2">Lipid-anchor</topology>
    </subcellularLocation>
</comment>
<dbReference type="STRING" id="415747.SAMN03097708_00586"/>
<dbReference type="AlphaFoldDB" id="A0A1G5PR15"/>
<dbReference type="GO" id="GO:0009279">
    <property type="term" value="C:cell outer membrane"/>
    <property type="evidence" value="ECO:0007669"/>
    <property type="project" value="UniProtKB-SubCell"/>
</dbReference>
<proteinExistence type="inferred from homology"/>
<dbReference type="GO" id="GO:0015562">
    <property type="term" value="F:efflux transmembrane transporter activity"/>
    <property type="evidence" value="ECO:0007669"/>
    <property type="project" value="InterPro"/>
</dbReference>
<dbReference type="InterPro" id="IPR003423">
    <property type="entry name" value="OMP_efflux"/>
</dbReference>
<comment type="similarity">
    <text evidence="1 2">Belongs to the outer membrane factor (OMF) (TC 1.B.17) family.</text>
</comment>
<dbReference type="Gene3D" id="1.20.1600.10">
    <property type="entry name" value="Outer membrane efflux proteins (OEP)"/>
    <property type="match status" value="1"/>
</dbReference>
<keyword evidence="4" id="KW-1185">Reference proteome</keyword>
<dbReference type="Gene3D" id="2.20.200.10">
    <property type="entry name" value="Outer membrane efflux proteins (OEP)"/>
    <property type="match status" value="1"/>
</dbReference>
<evidence type="ECO:0000256" key="1">
    <source>
        <dbReference type="ARBA" id="ARBA00007613"/>
    </source>
</evidence>
<keyword evidence="2" id="KW-0564">Palmitate</keyword>
<dbReference type="InterPro" id="IPR010131">
    <property type="entry name" value="MdtP/NodT-like"/>
</dbReference>
<dbReference type="NCBIfam" id="TIGR01845">
    <property type="entry name" value="outer_NodT"/>
    <property type="match status" value="1"/>
</dbReference>
<organism evidence="3 4">
    <name type="scientific">Thiohalomonas denitrificans</name>
    <dbReference type="NCBI Taxonomy" id="415747"/>
    <lineage>
        <taxon>Bacteria</taxon>
        <taxon>Pseudomonadati</taxon>
        <taxon>Pseudomonadota</taxon>
        <taxon>Gammaproteobacteria</taxon>
        <taxon>Thiohalomonadales</taxon>
        <taxon>Thiohalomonadaceae</taxon>
        <taxon>Thiohalomonas</taxon>
    </lineage>
</organism>
<dbReference type="PROSITE" id="PS51257">
    <property type="entry name" value="PROKAR_LIPOPROTEIN"/>
    <property type="match status" value="1"/>
</dbReference>
<keyword evidence="2" id="KW-0472">Membrane</keyword>
<evidence type="ECO:0000256" key="2">
    <source>
        <dbReference type="RuleBase" id="RU362097"/>
    </source>
</evidence>
<gene>
    <name evidence="3" type="ORF">SAMN03097708_00586</name>
</gene>
<dbReference type="Pfam" id="PF02321">
    <property type="entry name" value="OEP"/>
    <property type="match status" value="2"/>
</dbReference>
<dbReference type="EMBL" id="FMWD01000002">
    <property type="protein sequence ID" value="SCZ51786.1"/>
    <property type="molecule type" value="Genomic_DNA"/>
</dbReference>
<name>A0A1G5PR15_9GAMM</name>
<dbReference type="RefSeq" id="WP_175452414.1">
    <property type="nucleotide sequence ID" value="NZ_FMWD01000002.1"/>
</dbReference>
<protein>
    <submittedName>
        <fullName evidence="3">Efflux transporter, outer membrane factor (OMF) lipoprotein, NodT family</fullName>
    </submittedName>
</protein>
<dbReference type="Proteomes" id="UP000199648">
    <property type="component" value="Unassembled WGS sequence"/>
</dbReference>
<sequence length="470" mass="51438">MRRGLRAGTLAVFVLLGGCAINPPSSKPVSLPEQFGQTGGEVSLQRQWWREFDDPALNALMEEALAGNPGLDAVRARLRQARALWRQADAEAFPSLDLSVGATEGTNVAVNGVETDAAARSVGLTAGYEVDLWGRIGAQSRSSAMNAAASAEAVQTAALTLTAELARQWYGMAESRQILELLQAQEATAAEYLEVLRLRFISGQTRAANLLQQRDLVASLQAEQAQTQAGLATARHALAALLGREPAQAPDSGRAALPVLPPLPATGLPAELVRHRPDLRRALYTLRAAEQDVAVAVAQRFPRLNLTGSASSRSAEWDGLLDNWSRTLVADLVAPLVDGGRRRAEVERSRAAVDEVLADYREAILGAFVEVEDALVRERSQRRFLARVDERLQLNRQVLERQRDYFRSGDGDFLNVLDAQRNLQTRERERITAQRQLIEFRIALYRALAGGLIDLPEPEQKSETIVHEPS</sequence>
<keyword evidence="2 3" id="KW-0449">Lipoprotein</keyword>
<dbReference type="PANTHER" id="PTHR30203">
    <property type="entry name" value="OUTER MEMBRANE CATION EFFLUX PROTEIN"/>
    <property type="match status" value="1"/>
</dbReference>
<reference evidence="3 4" key="1">
    <citation type="submission" date="2016-10" db="EMBL/GenBank/DDBJ databases">
        <authorList>
            <person name="de Groot N.N."/>
        </authorList>
    </citation>
    <scope>NUCLEOTIDE SEQUENCE [LARGE SCALE GENOMIC DNA]</scope>
    <source>
        <strain evidence="3 4">HLD2</strain>
    </source>
</reference>
<keyword evidence="2" id="KW-1134">Transmembrane beta strand</keyword>
<keyword evidence="2" id="KW-0812">Transmembrane</keyword>
<evidence type="ECO:0000313" key="3">
    <source>
        <dbReference type="EMBL" id="SCZ51786.1"/>
    </source>
</evidence>
<dbReference type="PANTHER" id="PTHR30203:SF33">
    <property type="entry name" value="BLR4455 PROTEIN"/>
    <property type="match status" value="1"/>
</dbReference>
<evidence type="ECO:0000313" key="4">
    <source>
        <dbReference type="Proteomes" id="UP000199648"/>
    </source>
</evidence>
<accession>A0A1G5PR15</accession>